<evidence type="ECO:0000256" key="9">
    <source>
        <dbReference type="ARBA" id="ARBA00022932"/>
    </source>
</evidence>
<dbReference type="InterPro" id="IPR008921">
    <property type="entry name" value="DNA_pol3_clamp-load_cplx_C"/>
</dbReference>
<dbReference type="PANTHER" id="PTHR11669:SF0">
    <property type="entry name" value="PROTEIN STICHEL-LIKE 2"/>
    <property type="match status" value="1"/>
</dbReference>
<evidence type="ECO:0000256" key="5">
    <source>
        <dbReference type="ARBA" id="ARBA00022723"/>
    </source>
</evidence>
<dbReference type="EC" id="2.7.7.7" evidence="11"/>
<feature type="domain" description="AAA+ ATPase" evidence="13">
    <location>
        <begin position="36"/>
        <end position="180"/>
    </location>
</feature>
<dbReference type="InterPro" id="IPR045085">
    <property type="entry name" value="HLD_clamp_pol_III_gamma_tau"/>
</dbReference>
<evidence type="ECO:0000256" key="1">
    <source>
        <dbReference type="ARBA" id="ARBA00006360"/>
    </source>
</evidence>
<comment type="similarity">
    <text evidence="1 11">Belongs to the DnaX/STICHEL family.</text>
</comment>
<organism evidence="14 15">
    <name type="scientific">Amycolatopsis rhabdoformis</name>
    <dbReference type="NCBI Taxonomy" id="1448059"/>
    <lineage>
        <taxon>Bacteria</taxon>
        <taxon>Bacillati</taxon>
        <taxon>Actinomycetota</taxon>
        <taxon>Actinomycetes</taxon>
        <taxon>Pseudonocardiales</taxon>
        <taxon>Pseudonocardiaceae</taxon>
        <taxon>Amycolatopsis</taxon>
    </lineage>
</organism>
<keyword evidence="8 11" id="KW-0067">ATP-binding</keyword>
<keyword evidence="15" id="KW-1185">Reference proteome</keyword>
<feature type="compositionally biased region" description="Low complexity" evidence="12">
    <location>
        <begin position="471"/>
        <end position="508"/>
    </location>
</feature>
<protein>
    <recommendedName>
        <fullName evidence="11">DNA polymerase III subunit gamma/tau</fullName>
        <ecNumber evidence="11">2.7.7.7</ecNumber>
    </recommendedName>
</protein>
<keyword evidence="4 11" id="KW-0235">DNA replication</keyword>
<reference evidence="14 15" key="1">
    <citation type="journal article" date="2015" name="Int. J. Syst. Evol. Microbiol.">
        <title>Amycolatopsis rhabdoformis sp. nov., an actinomycete isolated from a tropical forest soil.</title>
        <authorList>
            <person name="Souza W.R."/>
            <person name="Silva R.E."/>
            <person name="Goodfellow M."/>
            <person name="Busarakam K."/>
            <person name="Figueiro F.S."/>
            <person name="Ferreira D."/>
            <person name="Rodrigues-Filho E."/>
            <person name="Moraes L.A.B."/>
            <person name="Zucchi T.D."/>
        </authorList>
    </citation>
    <scope>NUCLEOTIDE SEQUENCE [LARGE SCALE GENOMIC DNA]</scope>
    <source>
        <strain evidence="14 15">NCIMB 14900</strain>
    </source>
</reference>
<dbReference type="InterPro" id="IPR022754">
    <property type="entry name" value="DNA_pol_III_gamma-3"/>
</dbReference>
<evidence type="ECO:0000313" key="14">
    <source>
        <dbReference type="EMBL" id="WSE27885.1"/>
    </source>
</evidence>
<evidence type="ECO:0000256" key="11">
    <source>
        <dbReference type="RuleBase" id="RU364063"/>
    </source>
</evidence>
<comment type="subunit">
    <text evidence="11">DNA polymerase III contains a core (composed of alpha, epsilon and theta chains) that associates with a tau subunit. This core dimerizes to form the POLIII' complex. PolIII' associates with the gamma complex (composed of gamma, delta, delta', psi and chi chains) and with the beta chain to form the complete DNA polymerase III complex.</text>
</comment>
<feature type="compositionally biased region" description="Low complexity" evidence="12">
    <location>
        <begin position="642"/>
        <end position="656"/>
    </location>
</feature>
<evidence type="ECO:0000256" key="7">
    <source>
        <dbReference type="ARBA" id="ARBA00022833"/>
    </source>
</evidence>
<dbReference type="RefSeq" id="WP_326566889.1">
    <property type="nucleotide sequence ID" value="NZ_CP142149.1"/>
</dbReference>
<comment type="function">
    <text evidence="11">DNA polymerase III is a complex, multichain enzyme responsible for most of the replicative synthesis in bacteria. This DNA polymerase also exhibits 3' to 5' exonuclease activity.</text>
</comment>
<dbReference type="NCBIfam" id="NF005846">
    <property type="entry name" value="PRK07764.1-6"/>
    <property type="match status" value="1"/>
</dbReference>
<dbReference type="GO" id="GO:0003887">
    <property type="term" value="F:DNA-directed DNA polymerase activity"/>
    <property type="evidence" value="ECO:0007669"/>
    <property type="project" value="UniProtKB-EC"/>
</dbReference>
<dbReference type="Pfam" id="PF13177">
    <property type="entry name" value="DNA_pol3_delta2"/>
    <property type="match status" value="1"/>
</dbReference>
<evidence type="ECO:0000256" key="3">
    <source>
        <dbReference type="ARBA" id="ARBA00022695"/>
    </source>
</evidence>
<evidence type="ECO:0000256" key="8">
    <source>
        <dbReference type="ARBA" id="ARBA00022840"/>
    </source>
</evidence>
<evidence type="ECO:0000259" key="13">
    <source>
        <dbReference type="SMART" id="SM00382"/>
    </source>
</evidence>
<dbReference type="NCBIfam" id="TIGR02397">
    <property type="entry name" value="dnaX_nterm"/>
    <property type="match status" value="1"/>
</dbReference>
<feature type="compositionally biased region" description="Pro residues" evidence="12">
    <location>
        <begin position="657"/>
        <end position="671"/>
    </location>
</feature>
<dbReference type="Gene3D" id="1.10.8.60">
    <property type="match status" value="1"/>
</dbReference>
<dbReference type="SUPFAM" id="SSF52540">
    <property type="entry name" value="P-loop containing nucleoside triphosphate hydrolases"/>
    <property type="match status" value="1"/>
</dbReference>
<keyword evidence="9 11" id="KW-0239">DNA-directed DNA polymerase</keyword>
<dbReference type="EMBL" id="CP142149">
    <property type="protein sequence ID" value="WSE27885.1"/>
    <property type="molecule type" value="Genomic_DNA"/>
</dbReference>
<dbReference type="CDD" id="cd00009">
    <property type="entry name" value="AAA"/>
    <property type="match status" value="1"/>
</dbReference>
<evidence type="ECO:0000256" key="2">
    <source>
        <dbReference type="ARBA" id="ARBA00022679"/>
    </source>
</evidence>
<keyword evidence="3 11" id="KW-0548">Nucleotidyltransferase</keyword>
<feature type="region of interest" description="Disordered" evidence="12">
    <location>
        <begin position="616"/>
        <end position="732"/>
    </location>
</feature>
<dbReference type="Gene3D" id="1.20.272.10">
    <property type="match status" value="1"/>
</dbReference>
<dbReference type="SMART" id="SM00382">
    <property type="entry name" value="AAA"/>
    <property type="match status" value="1"/>
</dbReference>
<keyword evidence="2 11" id="KW-0808">Transferase</keyword>
<dbReference type="SUPFAM" id="SSF48019">
    <property type="entry name" value="post-AAA+ oligomerization domain-like"/>
    <property type="match status" value="1"/>
</dbReference>
<comment type="catalytic activity">
    <reaction evidence="10 11">
        <text>DNA(n) + a 2'-deoxyribonucleoside 5'-triphosphate = DNA(n+1) + diphosphate</text>
        <dbReference type="Rhea" id="RHEA:22508"/>
        <dbReference type="Rhea" id="RHEA-COMP:17339"/>
        <dbReference type="Rhea" id="RHEA-COMP:17340"/>
        <dbReference type="ChEBI" id="CHEBI:33019"/>
        <dbReference type="ChEBI" id="CHEBI:61560"/>
        <dbReference type="ChEBI" id="CHEBI:173112"/>
        <dbReference type="EC" id="2.7.7.7"/>
    </reaction>
</comment>
<dbReference type="InterPro" id="IPR012763">
    <property type="entry name" value="DNA_pol_III_sug/sutau_N"/>
</dbReference>
<evidence type="ECO:0000256" key="6">
    <source>
        <dbReference type="ARBA" id="ARBA00022741"/>
    </source>
</evidence>
<dbReference type="Gene3D" id="3.40.50.300">
    <property type="entry name" value="P-loop containing nucleotide triphosphate hydrolases"/>
    <property type="match status" value="1"/>
</dbReference>
<proteinExistence type="inferred from homology"/>
<keyword evidence="5" id="KW-0479">Metal-binding</keyword>
<accession>A0ABZ1I0E3</accession>
<name>A0ABZ1I0E3_9PSEU</name>
<dbReference type="PANTHER" id="PTHR11669">
    <property type="entry name" value="REPLICATION FACTOR C / DNA POLYMERASE III GAMMA-TAU SUBUNIT"/>
    <property type="match status" value="1"/>
</dbReference>
<feature type="region of interest" description="Disordered" evidence="12">
    <location>
        <begin position="406"/>
        <end position="508"/>
    </location>
</feature>
<evidence type="ECO:0000256" key="4">
    <source>
        <dbReference type="ARBA" id="ARBA00022705"/>
    </source>
</evidence>
<dbReference type="Pfam" id="PF12169">
    <property type="entry name" value="DNA_pol3_gamma3"/>
    <property type="match status" value="1"/>
</dbReference>
<evidence type="ECO:0000256" key="12">
    <source>
        <dbReference type="SAM" id="MobiDB-lite"/>
    </source>
</evidence>
<keyword evidence="7" id="KW-0862">Zinc</keyword>
<feature type="compositionally biased region" description="Low complexity" evidence="12">
    <location>
        <begin position="408"/>
        <end position="442"/>
    </location>
</feature>
<feature type="compositionally biased region" description="Low complexity" evidence="12">
    <location>
        <begin position="616"/>
        <end position="629"/>
    </location>
</feature>
<dbReference type="InterPro" id="IPR050238">
    <property type="entry name" value="DNA_Rep/Repair_Clamp_Loader"/>
</dbReference>
<feature type="compositionally biased region" description="Basic and acidic residues" evidence="12">
    <location>
        <begin position="716"/>
        <end position="732"/>
    </location>
</feature>
<dbReference type="CDD" id="cd18137">
    <property type="entry name" value="HLD_clamp_pol_III_gamma_tau"/>
    <property type="match status" value="1"/>
</dbReference>
<keyword evidence="6 11" id="KW-0547">Nucleotide-binding</keyword>
<feature type="compositionally biased region" description="Acidic residues" evidence="12">
    <location>
        <begin position="687"/>
        <end position="696"/>
    </location>
</feature>
<dbReference type="InterPro" id="IPR027417">
    <property type="entry name" value="P-loop_NTPase"/>
</dbReference>
<gene>
    <name evidence="11" type="primary">dnaX</name>
    <name evidence="14" type="ORF">VSH64_34265</name>
</gene>
<evidence type="ECO:0000313" key="15">
    <source>
        <dbReference type="Proteomes" id="UP001330812"/>
    </source>
</evidence>
<dbReference type="Proteomes" id="UP001330812">
    <property type="component" value="Chromosome"/>
</dbReference>
<dbReference type="InterPro" id="IPR003593">
    <property type="entry name" value="AAA+_ATPase"/>
</dbReference>
<sequence length="732" mass="75979">MALALYRKYRPATFAEVVGQEHVTEPLRTALAAGRINHAYLFSGPRGCGKTSSARIMARSLNCVEGPTPDPCGKCNSCRALAPEGPGSVDVTELDAASHGGVDDARELRDKAFYAPAESRYRVFIIDEAHMVTTQGFNALLKIVEEPPEHLIFIFATTEPEKVLTTIRSRTHHYPFRLIPPSSMRALLERNVAAEGAQVEPAVYPLVIRAGGGSARDTQSVLDQLLAGAGPEGITYPRAVSLLGVTDVALIDDMVDALSAEDAATVFGTVEKLADAGHDPRRFATDLLDRLRDLVLMRSVPEAGERGLVSAPAEELGRMSAQAERIGLGTLSRYADIVHNGLLEMRGATSPRLVLELLCARMLLPSVTDAEKALLARIERLERRAVVAGGGGEAGVEPPVRPAAVEFQRPSQRPASAPAAPVDAPPARAQAPAAPTRPAAQAPAPPRPAEESSPAPATPPPADDGWGTPRTPGGAPAAAAPASTPAPAAAAAPVPAAEPAAAPEPEAAVAAPSAPAAGGFDAAGIRNAWPQLLAALRKFSGGRSLEAMLTQATVAEVEGTSVTLTHKSEPLARRLSDHDNARKIAGALSDVLGGEWQVRCVHGAVGAAGASGAAAPSRAAAPQRQQAAPTAERSFTRPSAGAAAAAPAQQPAAAEPPRAPEPARTPEPPARPKVATSEPDIPLPPEPSDEDDDIYSEDSSPVPPPPPPSPDEDPDEIARKLISDHLGARPLD</sequence>
<evidence type="ECO:0000256" key="10">
    <source>
        <dbReference type="ARBA" id="ARBA00049244"/>
    </source>
</evidence>